<evidence type="ECO:0000313" key="9">
    <source>
        <dbReference type="EMBL" id="MBJ7543202.1"/>
    </source>
</evidence>
<proteinExistence type="predicted"/>
<dbReference type="InterPro" id="IPR050256">
    <property type="entry name" value="Glycosyltransferase_2"/>
</dbReference>
<dbReference type="InterPro" id="IPR029044">
    <property type="entry name" value="Nucleotide-diphossugar_trans"/>
</dbReference>
<dbReference type="CDD" id="cd04179">
    <property type="entry name" value="DPM_DPG-synthase_like"/>
    <property type="match status" value="1"/>
</dbReference>
<dbReference type="InterPro" id="IPR001173">
    <property type="entry name" value="Glyco_trans_2-like"/>
</dbReference>
<evidence type="ECO:0000256" key="1">
    <source>
        <dbReference type="ARBA" id="ARBA00022475"/>
    </source>
</evidence>
<dbReference type="GO" id="GO:0009103">
    <property type="term" value="P:lipopolysaccharide biosynthetic process"/>
    <property type="evidence" value="ECO:0007669"/>
    <property type="project" value="UniProtKB-KW"/>
</dbReference>
<accession>A0A8I1GHL4</accession>
<reference evidence="9 10" key="1">
    <citation type="submission" date="2020-12" db="EMBL/GenBank/DDBJ databases">
        <title>Revised draft genomes of Rhodomicrobium vannielii ATCC 17100 and Rhodomicrobium udaipurense JA643.</title>
        <authorList>
            <person name="Conners E.M."/>
            <person name="Davenport E.J."/>
            <person name="Bose A."/>
        </authorList>
    </citation>
    <scope>NUCLEOTIDE SEQUENCE [LARGE SCALE GENOMIC DNA]</scope>
    <source>
        <strain evidence="9 10">JA643</strain>
    </source>
</reference>
<sequence>MTVAVVIPALNEEGNIGRLVEETLRAIAPEVLGEVIVIDDGSTDGTGAEIKALAARDPRVRYIRHRARSGQSAAIRTGVLAAQCPLIATMDGDGQNDPADLPNLLKSLGTPGKGGPALVGGVRVKRKAVGSRRIASLLGNRARAAILKDQCPDSGCGIKVFWREAYLRLPFFTSMHRFMPALFQMYSHKVEYVPVNDRPRIAGQSKYTNFNRALLGIYDMIGIVWLRRRTRVPEIIEDTLGVARLREAAPVRRVATVASRQTH</sequence>
<dbReference type="Gene3D" id="3.90.550.10">
    <property type="entry name" value="Spore Coat Polysaccharide Biosynthesis Protein SpsA, Chain A"/>
    <property type="match status" value="1"/>
</dbReference>
<evidence type="ECO:0000313" key="10">
    <source>
        <dbReference type="Proteomes" id="UP000623250"/>
    </source>
</evidence>
<evidence type="ECO:0000256" key="6">
    <source>
        <dbReference type="ARBA" id="ARBA00022989"/>
    </source>
</evidence>
<keyword evidence="7" id="KW-0472">Membrane</keyword>
<keyword evidence="3 9" id="KW-0808">Transferase</keyword>
<keyword evidence="10" id="KW-1185">Reference proteome</keyword>
<evidence type="ECO:0000256" key="7">
    <source>
        <dbReference type="ARBA" id="ARBA00023136"/>
    </source>
</evidence>
<dbReference type="EMBL" id="JAEMUK010000011">
    <property type="protein sequence ID" value="MBJ7543202.1"/>
    <property type="molecule type" value="Genomic_DNA"/>
</dbReference>
<dbReference type="PANTHER" id="PTHR48090">
    <property type="entry name" value="UNDECAPRENYL-PHOSPHATE 4-DEOXY-4-FORMAMIDO-L-ARABINOSE TRANSFERASE-RELATED"/>
    <property type="match status" value="1"/>
</dbReference>
<dbReference type="GO" id="GO:0099621">
    <property type="term" value="F:undecaprenyl-phosphate 4-deoxy-4-formamido-L-arabinose transferase activity"/>
    <property type="evidence" value="ECO:0007669"/>
    <property type="project" value="TreeGrafter"/>
</dbReference>
<organism evidence="9 10">
    <name type="scientific">Rhodomicrobium udaipurense</name>
    <dbReference type="NCBI Taxonomy" id="1202716"/>
    <lineage>
        <taxon>Bacteria</taxon>
        <taxon>Pseudomonadati</taxon>
        <taxon>Pseudomonadota</taxon>
        <taxon>Alphaproteobacteria</taxon>
        <taxon>Hyphomicrobiales</taxon>
        <taxon>Hyphomicrobiaceae</taxon>
        <taxon>Rhodomicrobium</taxon>
    </lineage>
</organism>
<evidence type="ECO:0000256" key="4">
    <source>
        <dbReference type="ARBA" id="ARBA00022692"/>
    </source>
</evidence>
<evidence type="ECO:0000259" key="8">
    <source>
        <dbReference type="Pfam" id="PF00535"/>
    </source>
</evidence>
<gene>
    <name evidence="9" type="ORF">JDN41_06490</name>
</gene>
<name>A0A8I1GHL4_9HYPH</name>
<dbReference type="SUPFAM" id="SSF53448">
    <property type="entry name" value="Nucleotide-diphospho-sugar transferases"/>
    <property type="match status" value="1"/>
</dbReference>
<keyword evidence="5" id="KW-0448">Lipopolysaccharide biosynthesis</keyword>
<dbReference type="AlphaFoldDB" id="A0A8I1GHL4"/>
<dbReference type="FunFam" id="3.90.550.10:FF:000170">
    <property type="entry name" value="Dolichol-phosphate mannosyltransferase"/>
    <property type="match status" value="1"/>
</dbReference>
<keyword evidence="4" id="KW-0812">Transmembrane</keyword>
<keyword evidence="6" id="KW-1133">Transmembrane helix</keyword>
<protein>
    <submittedName>
        <fullName evidence="9">Glycosyltransferase family 2 protein</fullName>
    </submittedName>
</protein>
<dbReference type="GO" id="GO:0005886">
    <property type="term" value="C:plasma membrane"/>
    <property type="evidence" value="ECO:0007669"/>
    <property type="project" value="TreeGrafter"/>
</dbReference>
<evidence type="ECO:0000256" key="5">
    <source>
        <dbReference type="ARBA" id="ARBA00022985"/>
    </source>
</evidence>
<dbReference type="RefSeq" id="WP_037234067.1">
    <property type="nucleotide sequence ID" value="NZ_JAEMUK010000011.1"/>
</dbReference>
<comment type="caution">
    <text evidence="9">The sequence shown here is derived from an EMBL/GenBank/DDBJ whole genome shotgun (WGS) entry which is preliminary data.</text>
</comment>
<keyword evidence="2" id="KW-0328">Glycosyltransferase</keyword>
<keyword evidence="1" id="KW-1003">Cell membrane</keyword>
<dbReference type="PANTHER" id="PTHR48090:SF3">
    <property type="entry name" value="UNDECAPRENYL-PHOSPHATE 4-DEOXY-4-FORMAMIDO-L-ARABINOSE TRANSFERASE"/>
    <property type="match status" value="1"/>
</dbReference>
<dbReference type="Proteomes" id="UP000623250">
    <property type="component" value="Unassembled WGS sequence"/>
</dbReference>
<evidence type="ECO:0000256" key="2">
    <source>
        <dbReference type="ARBA" id="ARBA00022676"/>
    </source>
</evidence>
<feature type="domain" description="Glycosyltransferase 2-like" evidence="8">
    <location>
        <begin position="5"/>
        <end position="166"/>
    </location>
</feature>
<dbReference type="Pfam" id="PF00535">
    <property type="entry name" value="Glycos_transf_2"/>
    <property type="match status" value="1"/>
</dbReference>
<evidence type="ECO:0000256" key="3">
    <source>
        <dbReference type="ARBA" id="ARBA00022679"/>
    </source>
</evidence>